<name>A0ABX3NIX6_9GAMM</name>
<reference evidence="2 3" key="1">
    <citation type="submission" date="2017-03" db="EMBL/GenBank/DDBJ databases">
        <title>Draft genome sequence of Moraxella equi CCUG 4950T type strain.</title>
        <authorList>
            <person name="Salva-Serra F."/>
            <person name="Engstrom-Jakobsson H."/>
            <person name="Thorell K."/>
            <person name="Jaen-Luchoro D."/>
            <person name="Gonzales-Siles L."/>
            <person name="Karlsson R."/>
            <person name="Yazdan S."/>
            <person name="Boulund F."/>
            <person name="Johnning A."/>
            <person name="Engstrand L."/>
            <person name="Kristiansson E."/>
            <person name="Moore E."/>
        </authorList>
    </citation>
    <scope>NUCLEOTIDE SEQUENCE [LARGE SCALE GENOMIC DNA]</scope>
    <source>
        <strain evidence="2 3">CCUG 4950</strain>
    </source>
</reference>
<gene>
    <name evidence="2" type="ORF">B5J93_07920</name>
</gene>
<dbReference type="Proteomes" id="UP000190777">
    <property type="component" value="Unassembled WGS sequence"/>
</dbReference>
<evidence type="ECO:0000256" key="1">
    <source>
        <dbReference type="SAM" id="SignalP"/>
    </source>
</evidence>
<evidence type="ECO:0000313" key="2">
    <source>
        <dbReference type="EMBL" id="OPH37638.1"/>
    </source>
</evidence>
<feature type="chain" id="PRO_5047190764" evidence="1">
    <location>
        <begin position="26"/>
        <end position="155"/>
    </location>
</feature>
<evidence type="ECO:0000313" key="3">
    <source>
        <dbReference type="Proteomes" id="UP000190777"/>
    </source>
</evidence>
<sequence length="155" mass="16771">NATQRNKIGVGFVVAIISLTSTGFANSTNSTSANAGNFQEYDYSSISQTVPVSAPITDISQLTKKDQYGCSAYLCFAGGFAYPECQQVIRKVTRDLIRGKSFPTCSALSNSDGSVGGQNGSPRIFTQKTRKYIKIMKQNADGSVEQISSVKRRKF</sequence>
<feature type="non-terminal residue" evidence="2">
    <location>
        <position position="1"/>
    </location>
</feature>
<accession>A0ABX3NIX6</accession>
<keyword evidence="3" id="KW-1185">Reference proteome</keyword>
<dbReference type="EMBL" id="MXAP01000076">
    <property type="protein sequence ID" value="OPH37638.1"/>
    <property type="molecule type" value="Genomic_DNA"/>
</dbReference>
<keyword evidence="1" id="KW-0732">Signal</keyword>
<feature type="signal peptide" evidence="1">
    <location>
        <begin position="1"/>
        <end position="25"/>
    </location>
</feature>
<comment type="caution">
    <text evidence="2">The sequence shown here is derived from an EMBL/GenBank/DDBJ whole genome shotgun (WGS) entry which is preliminary data.</text>
</comment>
<protein>
    <submittedName>
        <fullName evidence="2">Uncharacterized protein</fullName>
    </submittedName>
</protein>
<organism evidence="2 3">
    <name type="scientific">Moraxella equi</name>
    <dbReference type="NCBI Taxonomy" id="60442"/>
    <lineage>
        <taxon>Bacteria</taxon>
        <taxon>Pseudomonadati</taxon>
        <taxon>Pseudomonadota</taxon>
        <taxon>Gammaproteobacteria</taxon>
        <taxon>Moraxellales</taxon>
        <taxon>Moraxellaceae</taxon>
        <taxon>Moraxella</taxon>
    </lineage>
</organism>
<dbReference type="RefSeq" id="WP_079325904.1">
    <property type="nucleotide sequence ID" value="NZ_MXAP01000076.1"/>
</dbReference>
<proteinExistence type="predicted"/>